<reference evidence="1 2" key="1">
    <citation type="submission" date="2017-07" db="EMBL/GenBank/DDBJ databases">
        <title>First draft Genome Sequence of Nocardia cerradoensis isolated from human infection.</title>
        <authorList>
            <person name="Carrasco G."/>
        </authorList>
    </citation>
    <scope>NUCLEOTIDE SEQUENCE [LARGE SCALE GENOMIC DNA]</scope>
    <source>
        <strain evidence="1 2">CNM20130759</strain>
    </source>
</reference>
<comment type="caution">
    <text evidence="1">The sequence shown here is derived from an EMBL/GenBank/DDBJ whole genome shotgun (WGS) entry which is preliminary data.</text>
</comment>
<proteinExistence type="predicted"/>
<evidence type="ECO:0000313" key="2">
    <source>
        <dbReference type="Proteomes" id="UP000215506"/>
    </source>
</evidence>
<dbReference type="EMBL" id="NGAF01000012">
    <property type="protein sequence ID" value="OXR42768.1"/>
    <property type="molecule type" value="Genomic_DNA"/>
</dbReference>
<dbReference type="Proteomes" id="UP000215506">
    <property type="component" value="Unassembled WGS sequence"/>
</dbReference>
<name>A0A231H1Q0_9NOCA</name>
<keyword evidence="2" id="KW-1185">Reference proteome</keyword>
<protein>
    <submittedName>
        <fullName evidence="1">Uncharacterized protein</fullName>
    </submittedName>
</protein>
<dbReference type="RefSeq" id="WP_039780248.1">
    <property type="nucleotide sequence ID" value="NZ_JAAXOR010000002.1"/>
</dbReference>
<dbReference type="AlphaFoldDB" id="A0A231H1Q0"/>
<accession>A0A231H1Q0</accession>
<organism evidence="1 2">
    <name type="scientific">Nocardia cerradoensis</name>
    <dbReference type="NCBI Taxonomy" id="85688"/>
    <lineage>
        <taxon>Bacteria</taxon>
        <taxon>Bacillati</taxon>
        <taxon>Actinomycetota</taxon>
        <taxon>Actinomycetes</taxon>
        <taxon>Mycobacteriales</taxon>
        <taxon>Nocardiaceae</taxon>
        <taxon>Nocardia</taxon>
    </lineage>
</organism>
<gene>
    <name evidence="1" type="ORF">B7C42_05106</name>
</gene>
<evidence type="ECO:0000313" key="1">
    <source>
        <dbReference type="EMBL" id="OXR42768.1"/>
    </source>
</evidence>
<sequence>MRGSHAPSPAERLLAEIYEAGYTSVDDFIDRLRFRPRHAAPEPARHAAVIDPFTDTIELQLDIPASANSLAGMTRWYPEFDPEIEVDPSADTTEFPAVQRLWVVPERHAS</sequence>